<dbReference type="EMBL" id="JAVDXO010000005">
    <property type="protein sequence ID" value="MDR7307103.1"/>
    <property type="molecule type" value="Genomic_DNA"/>
</dbReference>
<protein>
    <submittedName>
        <fullName evidence="4">VCBS repeat-containing protein</fullName>
    </submittedName>
</protein>
<dbReference type="InterPro" id="IPR013783">
    <property type="entry name" value="Ig-like_fold"/>
</dbReference>
<comment type="caution">
    <text evidence="4">The sequence shown here is derived from an EMBL/GenBank/DDBJ whole genome shotgun (WGS) entry which is preliminary data.</text>
</comment>
<keyword evidence="2" id="KW-0964">Secreted</keyword>
<dbReference type="PRINTS" id="PR00313">
    <property type="entry name" value="CABNDNGRPT"/>
</dbReference>
<dbReference type="PROSITE" id="PS51820">
    <property type="entry name" value="PA14"/>
    <property type="match status" value="1"/>
</dbReference>
<proteinExistence type="predicted"/>
<dbReference type="NCBIfam" id="TIGR03661">
    <property type="entry name" value="T1SS_VCA0849"/>
    <property type="match status" value="1"/>
</dbReference>
<dbReference type="PANTHER" id="PTHR38340:SF1">
    <property type="entry name" value="S-LAYER PROTEIN"/>
    <property type="match status" value="1"/>
</dbReference>
<dbReference type="InterPro" id="IPR019960">
    <property type="entry name" value="T1SS_VCA0849"/>
</dbReference>
<dbReference type="InterPro" id="IPR050557">
    <property type="entry name" value="RTX_toxin/Mannuronan_C5-epim"/>
</dbReference>
<dbReference type="RefSeq" id="WP_310343068.1">
    <property type="nucleotide sequence ID" value="NZ_JAVDXO010000005.1"/>
</dbReference>
<evidence type="ECO:0000313" key="4">
    <source>
        <dbReference type="EMBL" id="MDR7307103.1"/>
    </source>
</evidence>
<evidence type="ECO:0000259" key="3">
    <source>
        <dbReference type="PROSITE" id="PS51820"/>
    </source>
</evidence>
<dbReference type="InterPro" id="IPR011049">
    <property type="entry name" value="Serralysin-like_metalloprot_C"/>
</dbReference>
<dbReference type="Gene3D" id="2.60.40.10">
    <property type="entry name" value="Immunoglobulins"/>
    <property type="match status" value="1"/>
</dbReference>
<dbReference type="Gene3D" id="2.150.10.10">
    <property type="entry name" value="Serralysin-like metalloprotease, C-terminal"/>
    <property type="match status" value="1"/>
</dbReference>
<evidence type="ECO:0000313" key="5">
    <source>
        <dbReference type="Proteomes" id="UP001268089"/>
    </source>
</evidence>
<keyword evidence="5" id="KW-1185">Reference proteome</keyword>
<feature type="non-terminal residue" evidence="4">
    <location>
        <position position="1"/>
    </location>
</feature>
<evidence type="ECO:0000256" key="2">
    <source>
        <dbReference type="ARBA" id="ARBA00022525"/>
    </source>
</evidence>
<gene>
    <name evidence="4" type="ORF">J2X15_002390</name>
</gene>
<organism evidence="4 5">
    <name type="scientific">Rhodoferax saidenbachensis</name>
    <dbReference type="NCBI Taxonomy" id="1484693"/>
    <lineage>
        <taxon>Bacteria</taxon>
        <taxon>Pseudomonadati</taxon>
        <taxon>Pseudomonadota</taxon>
        <taxon>Betaproteobacteria</taxon>
        <taxon>Burkholderiales</taxon>
        <taxon>Comamonadaceae</taxon>
        <taxon>Rhodoferax</taxon>
    </lineage>
</organism>
<feature type="domain" description="PA14" evidence="3">
    <location>
        <begin position="182"/>
        <end position="340"/>
    </location>
</feature>
<dbReference type="Pfam" id="PF00353">
    <property type="entry name" value="HemolysinCabind"/>
    <property type="match status" value="2"/>
</dbReference>
<reference evidence="4 5" key="1">
    <citation type="submission" date="2023-07" db="EMBL/GenBank/DDBJ databases">
        <title>Sorghum-associated microbial communities from plants grown in Nebraska, USA.</title>
        <authorList>
            <person name="Schachtman D."/>
        </authorList>
    </citation>
    <scope>NUCLEOTIDE SEQUENCE [LARGE SCALE GENOMIC DNA]</scope>
    <source>
        <strain evidence="4 5">BE308</strain>
    </source>
</reference>
<dbReference type="NCBIfam" id="TIGR01965">
    <property type="entry name" value="VCBS_repeat"/>
    <property type="match status" value="1"/>
</dbReference>
<dbReference type="PANTHER" id="PTHR38340">
    <property type="entry name" value="S-LAYER PROTEIN"/>
    <property type="match status" value="1"/>
</dbReference>
<dbReference type="Pfam" id="PF17803">
    <property type="entry name" value="Cadherin_4"/>
    <property type="match status" value="2"/>
</dbReference>
<dbReference type="SUPFAM" id="SSF51120">
    <property type="entry name" value="beta-Roll"/>
    <property type="match status" value="1"/>
</dbReference>
<dbReference type="InterPro" id="IPR010221">
    <property type="entry name" value="VCBS_dom"/>
</dbReference>
<dbReference type="Proteomes" id="UP001268089">
    <property type="component" value="Unassembled WGS sequence"/>
</dbReference>
<evidence type="ECO:0000256" key="1">
    <source>
        <dbReference type="ARBA" id="ARBA00004613"/>
    </source>
</evidence>
<dbReference type="PROSITE" id="PS00330">
    <property type="entry name" value="HEMOLYSIN_CALCIUM"/>
    <property type="match status" value="1"/>
</dbReference>
<name>A0ABU1ZNN5_9BURK</name>
<dbReference type="InterPro" id="IPR037524">
    <property type="entry name" value="PA14/GLEYA"/>
</dbReference>
<dbReference type="InterPro" id="IPR018511">
    <property type="entry name" value="Hemolysin-typ_Ca-bd_CS"/>
</dbReference>
<sequence length="895" mass="90654">ATDTFTYTLSDAQGATDKAELTITVTGTNDVPTAIGGTVIGTEDTAITLSWANFGVSDVDSSASAMSVKIVTLPSDGILQYSSNGVTWTNVTANQVVSKTEIDAGHLRFAPDLNESGSNVYSSGTGNMKSDYASFTYQGNDGSATSTTATLTLDIAPVADDPILRIGGTSVIDGATTVVIQPSGDGLTVRTYTAVPNISATTVDTVTEVEQLLTLLDADTPATTSISTAPQNYTANAGGDPSGISTDGAYRMTGLIYLEAGHTYTFSSYMDDTALLSLGGTIVLEKQYNSWGNITGTTYSATVSGYYTLDWAVYNGDGIGAVKPYLSVDGGTAQDLTSSNFKIYSSIAAVENAGGIHDAVVGTTTAGYYPISNSGVEDTTIKLSPITIALADTDGSEALVSLFAKNLLVGTVLSDGTNSFTATTGTTSINITSWSLSTLTIKPPANFSGTYGLTLELSSKENATNELATTTTTLSIPVAGVNDAPIAVADTNSVTEDSGTYTVTGSVISNDTDVDGDTLTVATVSGQSALTGASVAGSYGTFVINSNGAYTYVLTSDDARINALNTGQTLTDFIAYTVTDPSGATSTSTLTITINGHTDSYTGTSLITGTAAADTLTGTASDDNISALAGNDYVEAGAGNDVVYAGDSGTATTTVANLAGSTFMTTTDASMTSGGVFTATVASTTNKGYGDLVHGGAGNDALFGEAGSDLLYGGAGNDYLNGGASNDALRGGAGNDRLEGGAGSDVLKGDTGADVFSWSLNDGNSTTGVSNAGGGNAYGVGNSIGLSGTTDLVMDFSKSEGDALDLRDLLVGENHQGLASGNLSNYLHFEVSNGNTVVHVSTTGGFTGGTYNAANENQTIVLTGVNLLQDNSGTALLNDNAVIQDLLTNKRLIVD</sequence>
<dbReference type="InterPro" id="IPR040853">
    <property type="entry name" value="RapA2_cadherin-like"/>
</dbReference>
<dbReference type="InterPro" id="IPR001343">
    <property type="entry name" value="Hemolysn_Ca-bd"/>
</dbReference>
<comment type="subcellular location">
    <subcellularLocation>
        <location evidence="1">Secreted</location>
    </subcellularLocation>
</comment>
<accession>A0ABU1ZNN5</accession>